<dbReference type="RefSeq" id="WP_161823337.1">
    <property type="nucleotide sequence ID" value="NZ_LSRS01000011.1"/>
</dbReference>
<dbReference type="InterPro" id="IPR013337">
    <property type="entry name" value="CRISPR-assoc_prot_Cas5_Tneap"/>
</dbReference>
<dbReference type="InterPro" id="IPR013422">
    <property type="entry name" value="CRISPR-assoc_prot_Cas5_N"/>
</dbReference>
<dbReference type="NCBIfam" id="TIGR02593">
    <property type="entry name" value="CRISPR_cas5"/>
    <property type="match status" value="1"/>
</dbReference>
<dbReference type="OrthoDB" id="9782505at2"/>
<comment type="caution">
    <text evidence="2">The sequence shown here is derived from an EMBL/GenBank/DDBJ whole genome shotgun (WGS) entry which is preliminary data.</text>
</comment>
<keyword evidence="1" id="KW-0051">Antiviral defense</keyword>
<dbReference type="Pfam" id="PF09704">
    <property type="entry name" value="Cas_Cas5d"/>
    <property type="match status" value="1"/>
</dbReference>
<sequence length="234" mass="27406">MEVLRLKLFQETACYKKPAAFKVGETYPLPPYSTVKGMLHQILQADKYIPMGICIQGSYQSRIVDYQKHYFFKKNKTTDFPLITDGLALDFAYSDITAMPIYMHLLLDVHLIIHVRAKRDIMLLIKQGIEDGVPFSLGRWEDMVRVDECRMVELREADEDVETVLPIYWPVLLDPEEELPGVPYRLNWKYEIIQGIRQWQKIKVRYVKADEQMWEPGTVDPDGYPVIFPKEMGE</sequence>
<accession>A0A9D2WMS0</accession>
<dbReference type="InterPro" id="IPR021124">
    <property type="entry name" value="CRISPR-assoc_prot_Cas5"/>
</dbReference>
<gene>
    <name evidence="2" type="ORF">SPSYN_03082</name>
</gene>
<dbReference type="GO" id="GO:0043571">
    <property type="term" value="P:maintenance of CRISPR repeat elements"/>
    <property type="evidence" value="ECO:0007669"/>
    <property type="project" value="InterPro"/>
</dbReference>
<dbReference type="Proteomes" id="UP000798488">
    <property type="component" value="Unassembled WGS sequence"/>
</dbReference>
<evidence type="ECO:0000256" key="1">
    <source>
        <dbReference type="ARBA" id="ARBA00023118"/>
    </source>
</evidence>
<reference evidence="2" key="1">
    <citation type="submission" date="2016-02" db="EMBL/GenBank/DDBJ databases">
        <title>Draft Genome Sequence of Sporotomaculum syntrophicum Strain FB, a Syntrophic Benzoate Degrader.</title>
        <authorList>
            <person name="Nobu M.K."/>
            <person name="Narihiro T."/>
            <person name="Qiu Y.-L."/>
            <person name="Ohashi A."/>
            <person name="Liu W.-T."/>
            <person name="Yuji S."/>
        </authorList>
    </citation>
    <scope>NUCLEOTIDE SEQUENCE</scope>
    <source>
        <strain evidence="2">FB</strain>
    </source>
</reference>
<evidence type="ECO:0000313" key="2">
    <source>
        <dbReference type="EMBL" id="KAF1083733.1"/>
    </source>
</evidence>
<dbReference type="GO" id="GO:0051607">
    <property type="term" value="P:defense response to virus"/>
    <property type="evidence" value="ECO:0007669"/>
    <property type="project" value="UniProtKB-KW"/>
</dbReference>
<name>A0A9D2WMS0_9FIRM</name>
<keyword evidence="3" id="KW-1185">Reference proteome</keyword>
<organism evidence="2 3">
    <name type="scientific">Sporotomaculum syntrophicum</name>
    <dbReference type="NCBI Taxonomy" id="182264"/>
    <lineage>
        <taxon>Bacteria</taxon>
        <taxon>Bacillati</taxon>
        <taxon>Bacillota</taxon>
        <taxon>Clostridia</taxon>
        <taxon>Eubacteriales</taxon>
        <taxon>Desulfallaceae</taxon>
        <taxon>Sporotomaculum</taxon>
    </lineage>
</organism>
<dbReference type="EMBL" id="LSRS01000011">
    <property type="protein sequence ID" value="KAF1083733.1"/>
    <property type="molecule type" value="Genomic_DNA"/>
</dbReference>
<dbReference type="NCBIfam" id="TIGR01895">
    <property type="entry name" value="cas_Cas5t"/>
    <property type="match status" value="1"/>
</dbReference>
<protein>
    <submittedName>
        <fullName evidence="2">CRISPR-associated protein</fullName>
    </submittedName>
</protein>
<proteinExistence type="predicted"/>
<evidence type="ECO:0000313" key="3">
    <source>
        <dbReference type="Proteomes" id="UP000798488"/>
    </source>
</evidence>
<dbReference type="AlphaFoldDB" id="A0A9D2WMS0"/>